<evidence type="ECO:0000313" key="2">
    <source>
        <dbReference type="EMBL" id="CAG8509903.1"/>
    </source>
</evidence>
<name>A0A9N9F585_9GLOM</name>
<feature type="compositionally biased region" description="Basic residues" evidence="1">
    <location>
        <begin position="175"/>
        <end position="187"/>
    </location>
</feature>
<dbReference type="AlphaFoldDB" id="A0A9N9F585"/>
<dbReference type="Proteomes" id="UP000789405">
    <property type="component" value="Unassembled WGS sequence"/>
</dbReference>
<feature type="compositionally biased region" description="Low complexity" evidence="1">
    <location>
        <begin position="194"/>
        <end position="207"/>
    </location>
</feature>
<gene>
    <name evidence="2" type="ORF">DERYTH_LOCUS3333</name>
</gene>
<keyword evidence="3" id="KW-1185">Reference proteome</keyword>
<reference evidence="2" key="1">
    <citation type="submission" date="2021-06" db="EMBL/GenBank/DDBJ databases">
        <authorList>
            <person name="Kallberg Y."/>
            <person name="Tangrot J."/>
            <person name="Rosling A."/>
        </authorList>
    </citation>
    <scope>NUCLEOTIDE SEQUENCE</scope>
    <source>
        <strain evidence="2">MA453B</strain>
    </source>
</reference>
<dbReference type="OrthoDB" id="2439754at2759"/>
<feature type="region of interest" description="Disordered" evidence="1">
    <location>
        <begin position="174"/>
        <end position="211"/>
    </location>
</feature>
<sequence>MGLYISVSDVLSIFKPTIFAILSPIILQLAPESNIVLTDTLLISQDKILIVINIGPAHQNLQENDNEIASLIESVKKLSILINDRDTEVVCNSGSECPIITYEVVKKLGFEKDKSLPNSEASAKAYITNKAVFGIVKQISHRRISISLHQLMKIVKPEIGLKIIDLITNPDISRRNRTPSKAKRKKRFLNDTASSSSSSPSSGSDSESSYDNEDFTVDIVKVKKRN</sequence>
<dbReference type="EMBL" id="CAJVPY010001161">
    <property type="protein sequence ID" value="CAG8509903.1"/>
    <property type="molecule type" value="Genomic_DNA"/>
</dbReference>
<protein>
    <submittedName>
        <fullName evidence="2">3600_t:CDS:1</fullName>
    </submittedName>
</protein>
<evidence type="ECO:0000313" key="3">
    <source>
        <dbReference type="Proteomes" id="UP000789405"/>
    </source>
</evidence>
<evidence type="ECO:0000256" key="1">
    <source>
        <dbReference type="SAM" id="MobiDB-lite"/>
    </source>
</evidence>
<accession>A0A9N9F585</accession>
<organism evidence="2 3">
    <name type="scientific">Dentiscutata erythropus</name>
    <dbReference type="NCBI Taxonomy" id="1348616"/>
    <lineage>
        <taxon>Eukaryota</taxon>
        <taxon>Fungi</taxon>
        <taxon>Fungi incertae sedis</taxon>
        <taxon>Mucoromycota</taxon>
        <taxon>Glomeromycotina</taxon>
        <taxon>Glomeromycetes</taxon>
        <taxon>Diversisporales</taxon>
        <taxon>Gigasporaceae</taxon>
        <taxon>Dentiscutata</taxon>
    </lineage>
</organism>
<comment type="caution">
    <text evidence="2">The sequence shown here is derived from an EMBL/GenBank/DDBJ whole genome shotgun (WGS) entry which is preliminary data.</text>
</comment>
<proteinExistence type="predicted"/>